<evidence type="ECO:0000256" key="7">
    <source>
        <dbReference type="ARBA" id="ARBA00023180"/>
    </source>
</evidence>
<dbReference type="PROSITE" id="PS51257">
    <property type="entry name" value="PROKAR_LIPOPROTEIN"/>
    <property type="match status" value="1"/>
</dbReference>
<gene>
    <name evidence="11" type="ORF">PHMEG_00032067</name>
</gene>
<evidence type="ECO:0000256" key="2">
    <source>
        <dbReference type="ARBA" id="ARBA00007664"/>
    </source>
</evidence>
<proteinExistence type="inferred from homology"/>
<organism evidence="11 12">
    <name type="scientific">Phytophthora megakarya</name>
    <dbReference type="NCBI Taxonomy" id="4795"/>
    <lineage>
        <taxon>Eukaryota</taxon>
        <taxon>Sar</taxon>
        <taxon>Stramenopiles</taxon>
        <taxon>Oomycota</taxon>
        <taxon>Peronosporomycetes</taxon>
        <taxon>Peronosporales</taxon>
        <taxon>Peronosporaceae</taxon>
        <taxon>Phytophthora</taxon>
    </lineage>
</organism>
<dbReference type="SUPFAM" id="SSF50494">
    <property type="entry name" value="Trypsin-like serine proteases"/>
    <property type="match status" value="1"/>
</dbReference>
<keyword evidence="8" id="KW-0720">Serine protease</keyword>
<protein>
    <submittedName>
        <fullName evidence="11">Serine protease trypsin-like protein</fullName>
    </submittedName>
</protein>
<comment type="caution">
    <text evidence="11">The sequence shown here is derived from an EMBL/GenBank/DDBJ whole genome shotgun (WGS) entry which is preliminary data.</text>
</comment>
<dbReference type="GO" id="GO:0006508">
    <property type="term" value="P:proteolysis"/>
    <property type="evidence" value="ECO:0007669"/>
    <property type="project" value="UniProtKB-KW"/>
</dbReference>
<evidence type="ECO:0000313" key="11">
    <source>
        <dbReference type="EMBL" id="OWY97407.1"/>
    </source>
</evidence>
<dbReference type="Proteomes" id="UP000198211">
    <property type="component" value="Unassembled WGS sequence"/>
</dbReference>
<dbReference type="InterPro" id="IPR033116">
    <property type="entry name" value="TRYPSIN_SER"/>
</dbReference>
<keyword evidence="4 9" id="KW-0732">Signal</keyword>
<evidence type="ECO:0000256" key="8">
    <source>
        <dbReference type="RuleBase" id="RU363034"/>
    </source>
</evidence>
<keyword evidence="7" id="KW-0325">Glycoprotein</keyword>
<dbReference type="PROSITE" id="PS00135">
    <property type="entry name" value="TRYPSIN_SER"/>
    <property type="match status" value="1"/>
</dbReference>
<dbReference type="InterPro" id="IPR001314">
    <property type="entry name" value="Peptidase_S1A"/>
</dbReference>
<feature type="domain" description="Peptidase S1" evidence="10">
    <location>
        <begin position="29"/>
        <end position="256"/>
    </location>
</feature>
<dbReference type="Pfam" id="PF00089">
    <property type="entry name" value="Trypsin"/>
    <property type="match status" value="1"/>
</dbReference>
<reference evidence="12" key="1">
    <citation type="submission" date="2017-03" db="EMBL/GenBank/DDBJ databases">
        <title>Phytopthora megakarya and P. palmivora, two closely related causual agents of cacao black pod achieved similar genome size and gene model numbers by different mechanisms.</title>
        <authorList>
            <person name="Ali S."/>
            <person name="Shao J."/>
            <person name="Larry D.J."/>
            <person name="Kronmiller B."/>
            <person name="Shen D."/>
            <person name="Strem M.D."/>
            <person name="Melnick R.L."/>
            <person name="Guiltinan M.J."/>
            <person name="Tyler B.M."/>
            <person name="Meinhardt L.W."/>
            <person name="Bailey B.A."/>
        </authorList>
    </citation>
    <scope>NUCLEOTIDE SEQUENCE [LARGE SCALE GENOMIC DNA]</scope>
    <source>
        <strain evidence="12">zdho120</strain>
    </source>
</reference>
<keyword evidence="8 11" id="KW-0645">Protease</keyword>
<keyword evidence="6" id="KW-1015">Disulfide bond</keyword>
<dbReference type="Gene3D" id="2.40.10.10">
    <property type="entry name" value="Trypsin-like serine proteases"/>
    <property type="match status" value="1"/>
</dbReference>
<dbReference type="InterPro" id="IPR050430">
    <property type="entry name" value="Peptidase_S1"/>
</dbReference>
<dbReference type="PANTHER" id="PTHR24276:SF98">
    <property type="entry name" value="FI18310P1-RELATED"/>
    <property type="match status" value="1"/>
</dbReference>
<evidence type="ECO:0000259" key="10">
    <source>
        <dbReference type="PROSITE" id="PS50240"/>
    </source>
</evidence>
<dbReference type="GO" id="GO:0004252">
    <property type="term" value="F:serine-type endopeptidase activity"/>
    <property type="evidence" value="ECO:0007669"/>
    <property type="project" value="InterPro"/>
</dbReference>
<keyword evidence="3" id="KW-0964">Secreted</keyword>
<dbReference type="InterPro" id="IPR001254">
    <property type="entry name" value="Trypsin_dom"/>
</dbReference>
<dbReference type="AlphaFoldDB" id="A0A225UX55"/>
<dbReference type="OrthoDB" id="48365at2759"/>
<feature type="chain" id="PRO_5013053357" evidence="9">
    <location>
        <begin position="20"/>
        <end position="261"/>
    </location>
</feature>
<comment type="subcellular location">
    <subcellularLocation>
        <location evidence="1">Secreted</location>
    </subcellularLocation>
</comment>
<sequence>MKIAAISAIVLASTSCVTAYEGHVERELVVGGDIFPGTKTYMAGLRVERDSDSMCGGSLITPTHVLTASHCTDTAPRWVSIGEHFKNGTELGEQIKIVSMMNHPNYSENVLLSDDFMIIELERPSKFKPVKLAAADDSDFEVGKMATALGWGMTAPNGSFSYELKHVEMALASDEDCKALDTVDPPDSSMVCAGGVANQSTCNGDSGGPLIVKSAEGEDVLIGLTSWSKKECGTDGDFGVYARVSSVRAWIETITGGTCRS</sequence>
<dbReference type="PROSITE" id="PS00134">
    <property type="entry name" value="TRYPSIN_HIS"/>
    <property type="match status" value="1"/>
</dbReference>
<keyword evidence="5" id="KW-0843">Virulence</keyword>
<dbReference type="PANTHER" id="PTHR24276">
    <property type="entry name" value="POLYSERASE-RELATED"/>
    <property type="match status" value="1"/>
</dbReference>
<dbReference type="InterPro" id="IPR009003">
    <property type="entry name" value="Peptidase_S1_PA"/>
</dbReference>
<evidence type="ECO:0000256" key="3">
    <source>
        <dbReference type="ARBA" id="ARBA00022525"/>
    </source>
</evidence>
<dbReference type="PRINTS" id="PR00722">
    <property type="entry name" value="CHYMOTRYPSIN"/>
</dbReference>
<evidence type="ECO:0000313" key="12">
    <source>
        <dbReference type="Proteomes" id="UP000198211"/>
    </source>
</evidence>
<evidence type="ECO:0000256" key="6">
    <source>
        <dbReference type="ARBA" id="ARBA00023157"/>
    </source>
</evidence>
<evidence type="ECO:0000256" key="5">
    <source>
        <dbReference type="ARBA" id="ARBA00023026"/>
    </source>
</evidence>
<feature type="signal peptide" evidence="9">
    <location>
        <begin position="1"/>
        <end position="19"/>
    </location>
</feature>
<dbReference type="GO" id="GO:0005576">
    <property type="term" value="C:extracellular region"/>
    <property type="evidence" value="ECO:0007669"/>
    <property type="project" value="UniProtKB-SubCell"/>
</dbReference>
<comment type="similarity">
    <text evidence="2">Belongs to the peptidase S1 family.</text>
</comment>
<keyword evidence="8" id="KW-0378">Hydrolase</keyword>
<evidence type="ECO:0000256" key="4">
    <source>
        <dbReference type="ARBA" id="ARBA00022729"/>
    </source>
</evidence>
<name>A0A225UX55_9STRA</name>
<evidence type="ECO:0000256" key="9">
    <source>
        <dbReference type="SAM" id="SignalP"/>
    </source>
</evidence>
<evidence type="ECO:0000256" key="1">
    <source>
        <dbReference type="ARBA" id="ARBA00004613"/>
    </source>
</evidence>
<dbReference type="SMART" id="SM00020">
    <property type="entry name" value="Tryp_SPc"/>
    <property type="match status" value="1"/>
</dbReference>
<dbReference type="CDD" id="cd00190">
    <property type="entry name" value="Tryp_SPc"/>
    <property type="match status" value="1"/>
</dbReference>
<dbReference type="FunFam" id="2.40.10.10:FF:000156">
    <property type="entry name" value="MIP06385p"/>
    <property type="match status" value="1"/>
</dbReference>
<dbReference type="PROSITE" id="PS50240">
    <property type="entry name" value="TRYPSIN_DOM"/>
    <property type="match status" value="1"/>
</dbReference>
<dbReference type="STRING" id="4795.A0A225UX55"/>
<dbReference type="InterPro" id="IPR043504">
    <property type="entry name" value="Peptidase_S1_PA_chymotrypsin"/>
</dbReference>
<keyword evidence="12" id="KW-1185">Reference proteome</keyword>
<dbReference type="EMBL" id="NBNE01010492">
    <property type="protein sequence ID" value="OWY97407.1"/>
    <property type="molecule type" value="Genomic_DNA"/>
</dbReference>
<dbReference type="InterPro" id="IPR018114">
    <property type="entry name" value="TRYPSIN_HIS"/>
</dbReference>
<accession>A0A225UX55</accession>